<keyword evidence="3" id="KW-1185">Reference proteome</keyword>
<dbReference type="GO" id="GO:0016042">
    <property type="term" value="P:lipid catabolic process"/>
    <property type="evidence" value="ECO:0007669"/>
    <property type="project" value="InterPro"/>
</dbReference>
<dbReference type="PIRSF" id="PIRSF029171">
    <property type="entry name" value="Esterase_LipA"/>
    <property type="match status" value="1"/>
</dbReference>
<dbReference type="EMBL" id="BMGC01000003">
    <property type="protein sequence ID" value="GGB20701.1"/>
    <property type="molecule type" value="Genomic_DNA"/>
</dbReference>
<comment type="caution">
    <text evidence="2">The sequence shown here is derived from an EMBL/GenBank/DDBJ whole genome shotgun (WGS) entry which is preliminary data.</text>
</comment>
<evidence type="ECO:0000313" key="3">
    <source>
        <dbReference type="Proteomes" id="UP000621454"/>
    </source>
</evidence>
<dbReference type="PANTHER" id="PTHR34853:SF1">
    <property type="entry name" value="LIPASE 5"/>
    <property type="match status" value="1"/>
</dbReference>
<gene>
    <name evidence="2" type="ORF">GCM10011489_06040</name>
</gene>
<dbReference type="Gene3D" id="3.40.50.1820">
    <property type="entry name" value="alpha/beta hydrolase"/>
    <property type="match status" value="1"/>
</dbReference>
<dbReference type="InterPro" id="IPR029058">
    <property type="entry name" value="AB_hydrolase_fold"/>
</dbReference>
<dbReference type="Gene3D" id="1.10.260.130">
    <property type="match status" value="1"/>
</dbReference>
<feature type="chain" id="PRO_5037433592" evidence="1">
    <location>
        <begin position="18"/>
        <end position="442"/>
    </location>
</feature>
<keyword evidence="1" id="KW-0732">Signal</keyword>
<sequence>MLASIILATTALTTAFAAPTILPPPATAEPLHAEPPQYQPIPSAVPELIDSVIPPPPATASLFPSPTGDPFFDDSPRDLARLAPGALIAHRDVTATASSIVLAPVRWVRQLKFRSTDSTGHPTIATATVVMPRTALPSQGRRPVVVNNLAIDSLGTTCTPGYRLARGFSFDDLNTEFLPPTTQLAALRGYAVIIPDHEGPRMAYAAPQIAGHIILDAIRAATAFDPAELAGSRVAMTGYSGGAIATRAAADAVDSYAPELRSRLVGAAIGGVPADFRMLVGSMNANLGTGLLHAATLGIARENPGLPPMMNNLARWLATSPIKNLCSTPLTAMGASFLPMQMMSRVPDPFHSVQAQQIFALADLTSGRSGTPLYIYQGQQEWWIPAVGALDLARAQCALGVRVDYRAMFGEHFTTSVLGFPGAISWIDDRLQGLPAPSTCGT</sequence>
<reference evidence="2" key="2">
    <citation type="submission" date="2020-09" db="EMBL/GenBank/DDBJ databases">
        <authorList>
            <person name="Sun Q."/>
            <person name="Zhou Y."/>
        </authorList>
    </citation>
    <scope>NUCLEOTIDE SEQUENCE</scope>
    <source>
        <strain evidence="2">CGMCC 1.12827</strain>
    </source>
</reference>
<evidence type="ECO:0000256" key="1">
    <source>
        <dbReference type="SAM" id="SignalP"/>
    </source>
</evidence>
<dbReference type="InterPro" id="IPR005152">
    <property type="entry name" value="Lipase_secreted"/>
</dbReference>
<accession>A0A916WPM7</accession>
<dbReference type="SUPFAM" id="SSF53474">
    <property type="entry name" value="alpha/beta-Hydrolases"/>
    <property type="match status" value="1"/>
</dbReference>
<dbReference type="Pfam" id="PF03583">
    <property type="entry name" value="LIP"/>
    <property type="match status" value="1"/>
</dbReference>
<reference evidence="2" key="1">
    <citation type="journal article" date="2014" name="Int. J. Syst. Evol. Microbiol.">
        <title>Complete genome sequence of Corynebacterium casei LMG S-19264T (=DSM 44701T), isolated from a smear-ripened cheese.</title>
        <authorList>
            <consortium name="US DOE Joint Genome Institute (JGI-PGF)"/>
            <person name="Walter F."/>
            <person name="Albersmeier A."/>
            <person name="Kalinowski J."/>
            <person name="Ruckert C."/>
        </authorList>
    </citation>
    <scope>NUCLEOTIDE SEQUENCE</scope>
    <source>
        <strain evidence="2">CGMCC 1.12827</strain>
    </source>
</reference>
<organism evidence="2 3">
    <name type="scientific">Gordonia jinhuaensis</name>
    <dbReference type="NCBI Taxonomy" id="1517702"/>
    <lineage>
        <taxon>Bacteria</taxon>
        <taxon>Bacillati</taxon>
        <taxon>Actinomycetota</taxon>
        <taxon>Actinomycetes</taxon>
        <taxon>Mycobacteriales</taxon>
        <taxon>Gordoniaceae</taxon>
        <taxon>Gordonia</taxon>
    </lineage>
</organism>
<proteinExistence type="predicted"/>
<name>A0A916WPM7_9ACTN</name>
<feature type="signal peptide" evidence="1">
    <location>
        <begin position="1"/>
        <end position="17"/>
    </location>
</feature>
<dbReference type="Proteomes" id="UP000621454">
    <property type="component" value="Unassembled WGS sequence"/>
</dbReference>
<dbReference type="AlphaFoldDB" id="A0A916WPM7"/>
<protein>
    <submittedName>
        <fullName evidence="2">Lipase</fullName>
    </submittedName>
</protein>
<dbReference type="PANTHER" id="PTHR34853">
    <property type="match status" value="1"/>
</dbReference>
<evidence type="ECO:0000313" key="2">
    <source>
        <dbReference type="EMBL" id="GGB20701.1"/>
    </source>
</evidence>
<dbReference type="GO" id="GO:0004806">
    <property type="term" value="F:triacylglycerol lipase activity"/>
    <property type="evidence" value="ECO:0007669"/>
    <property type="project" value="InterPro"/>
</dbReference>